<keyword evidence="1" id="KW-0812">Transmembrane</keyword>
<gene>
    <name evidence="3" type="ORF">PEB0149_016660</name>
</gene>
<proteinExistence type="predicted"/>
<dbReference type="Pfam" id="PF21741">
    <property type="entry name" value="DUF6867"/>
    <property type="match status" value="1"/>
</dbReference>
<dbReference type="GeneID" id="92991174"/>
<feature type="domain" description="DUF6867" evidence="2">
    <location>
        <begin position="10"/>
        <end position="115"/>
    </location>
</feature>
<evidence type="ECO:0000256" key="1">
    <source>
        <dbReference type="SAM" id="Phobius"/>
    </source>
</evidence>
<keyword evidence="1" id="KW-1133">Transmembrane helix</keyword>
<dbReference type="InterPro" id="IPR049201">
    <property type="entry name" value="DUF6867"/>
</dbReference>
<comment type="caution">
    <text evidence="3">The sequence shown here is derived from an EMBL/GenBank/DDBJ whole genome shotgun (WGS) entry which is preliminary data.</text>
</comment>
<dbReference type="EMBL" id="LXYT01000001">
    <property type="protein sequence ID" value="OLY44199.1"/>
    <property type="molecule type" value="Genomic_DNA"/>
</dbReference>
<evidence type="ECO:0000313" key="4">
    <source>
        <dbReference type="Proteomes" id="UP000187344"/>
    </source>
</evidence>
<feature type="transmembrane region" description="Helical" evidence="1">
    <location>
        <begin position="42"/>
        <end position="60"/>
    </location>
</feature>
<organism evidence="3 4">
    <name type="scientific">Bartonella apis</name>
    <dbReference type="NCBI Taxonomy" id="1686310"/>
    <lineage>
        <taxon>Bacteria</taxon>
        <taxon>Pseudomonadati</taxon>
        <taxon>Pseudomonadota</taxon>
        <taxon>Alphaproteobacteria</taxon>
        <taxon>Hyphomicrobiales</taxon>
        <taxon>Bartonellaceae</taxon>
        <taxon>Bartonella</taxon>
    </lineage>
</organism>
<dbReference type="AlphaFoldDB" id="A0A1R0FBC5"/>
<evidence type="ECO:0000259" key="2">
    <source>
        <dbReference type="Pfam" id="PF21741"/>
    </source>
</evidence>
<feature type="transmembrane region" description="Helical" evidence="1">
    <location>
        <begin position="72"/>
        <end position="91"/>
    </location>
</feature>
<sequence>MQGILYEESSLFVFVLVTLILGGWAAWMTGRACALTWHGLKVALISMVPLAAAIRFIHYIPPFNGTLLSLHYYLVDLVVLLIFASLGFQFTRTNQMVRQYSWLYKKSSPFTWHKK</sequence>
<keyword evidence="1" id="KW-0472">Membrane</keyword>
<evidence type="ECO:0000313" key="3">
    <source>
        <dbReference type="EMBL" id="OLY44199.1"/>
    </source>
</evidence>
<keyword evidence="4" id="KW-1185">Reference proteome</keyword>
<dbReference type="Proteomes" id="UP000187344">
    <property type="component" value="Unassembled WGS sequence"/>
</dbReference>
<protein>
    <recommendedName>
        <fullName evidence="2">DUF6867 domain-containing protein</fullName>
    </recommendedName>
</protein>
<feature type="transmembrane region" description="Helical" evidence="1">
    <location>
        <begin position="12"/>
        <end position="30"/>
    </location>
</feature>
<dbReference type="RefSeq" id="WP_075869353.1">
    <property type="nucleotide sequence ID" value="NZ_CALYQA010000002.1"/>
</dbReference>
<reference evidence="3 4" key="1">
    <citation type="submission" date="2016-12" db="EMBL/GenBank/DDBJ databases">
        <title>Comparative genomics of Bartonella apis.</title>
        <authorList>
            <person name="Engel P."/>
        </authorList>
    </citation>
    <scope>NUCLEOTIDE SEQUENCE [LARGE SCALE GENOMIC DNA]</scope>
    <source>
        <strain evidence="3 4">PEB0149</strain>
    </source>
</reference>
<accession>A0A1R0FBC5</accession>
<name>A0A1R0FBC5_9HYPH</name>
<dbReference type="OrthoDB" id="9806174at2"/>